<evidence type="ECO:0000313" key="3">
    <source>
        <dbReference type="Proteomes" id="UP001518680"/>
    </source>
</evidence>
<feature type="binding site" evidence="1">
    <location>
        <begin position="11"/>
        <end position="16"/>
    </location>
    <ligand>
        <name>ATP</name>
        <dbReference type="ChEBI" id="CHEBI:30616"/>
    </ligand>
</feature>
<keyword evidence="1 2" id="KW-0436">Ligase</keyword>
<dbReference type="InterPro" id="IPR004472">
    <property type="entry name" value="DTB_synth_BioD"/>
</dbReference>
<dbReference type="NCBIfam" id="TIGR00347">
    <property type="entry name" value="bioD"/>
    <property type="match status" value="1"/>
</dbReference>
<dbReference type="GO" id="GO:0004141">
    <property type="term" value="F:dethiobiotin synthase activity"/>
    <property type="evidence" value="ECO:0007669"/>
    <property type="project" value="UniProtKB-EC"/>
</dbReference>
<comment type="cofactor">
    <cofactor evidence="1">
        <name>Mg(2+)</name>
        <dbReference type="ChEBI" id="CHEBI:18420"/>
    </cofactor>
</comment>
<comment type="function">
    <text evidence="1">Catalyzes a mechanistically unusual reaction, the ATP-dependent insertion of CO2 between the N7 and N8 nitrogen atoms of 7,8-diaminopelargonic acid (DAPA, also called 7,8-diammoniononanoate) to form a ureido ring.</text>
</comment>
<keyword evidence="1" id="KW-0963">Cytoplasm</keyword>
<dbReference type="PANTHER" id="PTHR43210">
    <property type="entry name" value="DETHIOBIOTIN SYNTHETASE"/>
    <property type="match status" value="1"/>
</dbReference>
<feature type="active site" evidence="1">
    <location>
        <position position="36"/>
    </location>
</feature>
<comment type="caution">
    <text evidence="1">Lacks conserved residue(s) required for the propagation of feature annotation.</text>
</comment>
<comment type="catalytic activity">
    <reaction evidence="1">
        <text>(7R,8S)-7,8-diammoniononanoate + CO2 + ATP = (4R,5S)-dethiobiotin + ADP + phosphate + 3 H(+)</text>
        <dbReference type="Rhea" id="RHEA:15805"/>
        <dbReference type="ChEBI" id="CHEBI:15378"/>
        <dbReference type="ChEBI" id="CHEBI:16526"/>
        <dbReference type="ChEBI" id="CHEBI:30616"/>
        <dbReference type="ChEBI" id="CHEBI:43474"/>
        <dbReference type="ChEBI" id="CHEBI:149469"/>
        <dbReference type="ChEBI" id="CHEBI:149473"/>
        <dbReference type="ChEBI" id="CHEBI:456216"/>
        <dbReference type="EC" id="6.3.3.3"/>
    </reaction>
</comment>
<proteinExistence type="inferred from homology"/>
<dbReference type="EMBL" id="JAACBX020000001">
    <property type="protein sequence ID" value="MBM0243264.1"/>
    <property type="molecule type" value="Genomic_DNA"/>
</dbReference>
<sequence>MIIFVTGTNTDVGKTVATATIAVALAQSGYKVVYAKPLQTGEANDSGDAATVRALAGVEVMEMARFPEPLAPNLSARRAGMIPPTREELRGWVTGLDTPDRVVLVEGAGGLLVRLADDYTLADVATNLLIVTSLGLGSLNAAELTVHEAQRRGINVMGLIGGSVPGEPDLATRLNVDELPVVTGCRLWGSVPEGAGALGRARFARMAGPNFPLRCVRSCLRTPTSAAPMGQR</sequence>
<evidence type="ECO:0000313" key="2">
    <source>
        <dbReference type="EMBL" id="MBM0243264.1"/>
    </source>
</evidence>
<comment type="subcellular location">
    <subcellularLocation>
        <location evidence="1">Cytoplasm</location>
    </subcellularLocation>
</comment>
<gene>
    <name evidence="1 2" type="primary">bioD</name>
    <name evidence="2" type="ORF">GWO63_002965</name>
</gene>
<dbReference type="SUPFAM" id="SSF52540">
    <property type="entry name" value="P-loop containing nucleoside triphosphate hydrolases"/>
    <property type="match status" value="1"/>
</dbReference>
<keyword evidence="1" id="KW-0460">Magnesium</keyword>
<dbReference type="Pfam" id="PF13500">
    <property type="entry name" value="AAA_26"/>
    <property type="match status" value="1"/>
</dbReference>
<organism evidence="2 3">
    <name type="scientific">Corynebacterium macginleyi</name>
    <dbReference type="NCBI Taxonomy" id="38290"/>
    <lineage>
        <taxon>Bacteria</taxon>
        <taxon>Bacillati</taxon>
        <taxon>Actinomycetota</taxon>
        <taxon>Actinomycetes</taxon>
        <taxon>Mycobacteriales</taxon>
        <taxon>Corynebacteriaceae</taxon>
        <taxon>Corynebacterium</taxon>
    </lineage>
</organism>
<name>A0ABS1Y4G5_9CORY</name>
<comment type="subunit">
    <text evidence="1">Homodimer.</text>
</comment>
<dbReference type="PANTHER" id="PTHR43210:SF5">
    <property type="entry name" value="DETHIOBIOTIN SYNTHETASE"/>
    <property type="match status" value="1"/>
</dbReference>
<reference evidence="2 3" key="1">
    <citation type="submission" date="2021-01" db="EMBL/GenBank/DDBJ databases">
        <title>Complete genome sequences of Corynebacterium macginleyi strains isolated from infectious keratitis.</title>
        <authorList>
            <person name="Sagerfors S."/>
            <person name="Poehlein A."/>
            <person name="Soderquist B."/>
            <person name="Bruggemann H."/>
        </authorList>
    </citation>
    <scope>NUCLEOTIDE SEQUENCE [LARGE SCALE GENOMIC DNA]</scope>
    <source>
        <strain evidence="2 3">12T220</strain>
    </source>
</reference>
<dbReference type="InterPro" id="IPR027417">
    <property type="entry name" value="P-loop_NTPase"/>
</dbReference>
<evidence type="ECO:0000256" key="1">
    <source>
        <dbReference type="HAMAP-Rule" id="MF_00336"/>
    </source>
</evidence>
<comment type="pathway">
    <text evidence="1">Cofactor biosynthesis; biotin biosynthesis; biotin from 7,8-diaminononanoate: step 1/2.</text>
</comment>
<keyword evidence="1" id="KW-0093">Biotin biosynthesis</keyword>
<keyword evidence="1" id="KW-0547">Nucleotide-binding</keyword>
<dbReference type="RefSeq" id="WP_203079665.1">
    <property type="nucleotide sequence ID" value="NZ_JAACBX020000001.1"/>
</dbReference>
<dbReference type="Gene3D" id="3.40.50.300">
    <property type="entry name" value="P-loop containing nucleotide triphosphate hydrolases"/>
    <property type="match status" value="1"/>
</dbReference>
<comment type="caution">
    <text evidence="2">The sequence shown here is derived from an EMBL/GenBank/DDBJ whole genome shotgun (WGS) entry which is preliminary data.</text>
</comment>
<dbReference type="PIRSF" id="PIRSF006755">
    <property type="entry name" value="DTB_synth"/>
    <property type="match status" value="1"/>
</dbReference>
<protein>
    <recommendedName>
        <fullName evidence="1">ATP-dependent dethiobiotin synthetase BioD</fullName>
        <ecNumber evidence="1">6.3.3.3</ecNumber>
    </recommendedName>
    <alternativeName>
        <fullName evidence="1">DTB synthetase</fullName>
        <shortName evidence="1">DTBS</shortName>
    </alternativeName>
    <alternativeName>
        <fullName evidence="1">Dethiobiotin synthase</fullName>
    </alternativeName>
</protein>
<dbReference type="CDD" id="cd03109">
    <property type="entry name" value="DTBS"/>
    <property type="match status" value="1"/>
</dbReference>
<feature type="binding site" evidence="1">
    <location>
        <begin position="106"/>
        <end position="109"/>
    </location>
    <ligand>
        <name>ATP</name>
        <dbReference type="ChEBI" id="CHEBI:30616"/>
    </ligand>
</feature>
<feature type="binding site" evidence="1">
    <location>
        <position position="40"/>
    </location>
    <ligand>
        <name>substrate</name>
    </ligand>
</feature>
<feature type="binding site" evidence="1">
    <location>
        <position position="15"/>
    </location>
    <ligand>
        <name>Mg(2+)</name>
        <dbReference type="ChEBI" id="CHEBI:18420"/>
    </ligand>
</feature>
<accession>A0ABS1Y4G5</accession>
<feature type="binding site" evidence="1">
    <location>
        <begin position="192"/>
        <end position="194"/>
    </location>
    <ligand>
        <name>ATP</name>
        <dbReference type="ChEBI" id="CHEBI:30616"/>
    </ligand>
</feature>
<dbReference type="Proteomes" id="UP001518680">
    <property type="component" value="Unassembled WGS sequence"/>
</dbReference>
<keyword evidence="1" id="KW-0067">ATP-binding</keyword>
<feature type="binding site" evidence="1">
    <location>
        <position position="48"/>
    </location>
    <ligand>
        <name>ATP</name>
        <dbReference type="ChEBI" id="CHEBI:30616"/>
    </ligand>
</feature>
<keyword evidence="3" id="KW-1185">Reference proteome</keyword>
<feature type="binding site" evidence="1">
    <location>
        <position position="106"/>
    </location>
    <ligand>
        <name>Mg(2+)</name>
        <dbReference type="ChEBI" id="CHEBI:18420"/>
    </ligand>
</feature>
<feature type="binding site" evidence="1">
    <location>
        <begin position="162"/>
        <end position="163"/>
    </location>
    <ligand>
        <name>ATP</name>
        <dbReference type="ChEBI" id="CHEBI:30616"/>
    </ligand>
</feature>
<keyword evidence="1" id="KW-0479">Metal-binding</keyword>
<comment type="similarity">
    <text evidence="1">Belongs to the dethiobiotin synthetase family.</text>
</comment>
<feature type="binding site" evidence="1">
    <location>
        <position position="48"/>
    </location>
    <ligand>
        <name>Mg(2+)</name>
        <dbReference type="ChEBI" id="CHEBI:18420"/>
    </ligand>
</feature>
<dbReference type="HAMAP" id="MF_00336">
    <property type="entry name" value="BioD"/>
    <property type="match status" value="1"/>
</dbReference>
<dbReference type="EC" id="6.3.3.3" evidence="1"/>